<dbReference type="NCBIfam" id="TIGR00074">
    <property type="entry name" value="hypC_hupF"/>
    <property type="match status" value="1"/>
</dbReference>
<evidence type="ECO:0000256" key="1">
    <source>
        <dbReference type="ARBA" id="ARBA00006018"/>
    </source>
</evidence>
<dbReference type="EMBL" id="JACCHT010000001">
    <property type="protein sequence ID" value="NYT27483.1"/>
    <property type="molecule type" value="Genomic_DNA"/>
</dbReference>
<dbReference type="FunFam" id="2.30.30.140:FF:000022">
    <property type="entry name" value="Hydrogenase assembly chaperone HybG"/>
    <property type="match status" value="1"/>
</dbReference>
<proteinExistence type="inferred from homology"/>
<dbReference type="Proteomes" id="UP000568751">
    <property type="component" value="Unassembled WGS sequence"/>
</dbReference>
<protein>
    <submittedName>
        <fullName evidence="2">HypC/HybG/HupF family hydrogenase formation chaperone</fullName>
    </submittedName>
</protein>
<dbReference type="Pfam" id="PF01455">
    <property type="entry name" value="HupF_HypC"/>
    <property type="match status" value="1"/>
</dbReference>
<dbReference type="GO" id="GO:0005506">
    <property type="term" value="F:iron ion binding"/>
    <property type="evidence" value="ECO:0007669"/>
    <property type="project" value="TreeGrafter"/>
</dbReference>
<dbReference type="PROSITE" id="PS01097">
    <property type="entry name" value="HUPF_HYPC"/>
    <property type="match status" value="1"/>
</dbReference>
<dbReference type="GO" id="GO:1902670">
    <property type="term" value="F:carbon dioxide binding"/>
    <property type="evidence" value="ECO:0007669"/>
    <property type="project" value="TreeGrafter"/>
</dbReference>
<evidence type="ECO:0000313" key="2">
    <source>
        <dbReference type="EMBL" id="NYT27483.1"/>
    </source>
</evidence>
<name>A0A853F0M9_9GAMM</name>
<dbReference type="PRINTS" id="PR00445">
    <property type="entry name" value="HUPFHYPC"/>
</dbReference>
<evidence type="ECO:0000313" key="3">
    <source>
        <dbReference type="Proteomes" id="UP000568751"/>
    </source>
</evidence>
<dbReference type="InterPro" id="IPR001109">
    <property type="entry name" value="Hydrogenase_HupF/HypC"/>
</dbReference>
<dbReference type="SUPFAM" id="SSF159127">
    <property type="entry name" value="HupF/HypC-like"/>
    <property type="match status" value="1"/>
</dbReference>
<comment type="similarity">
    <text evidence="1">Belongs to the HupF/HypC family.</text>
</comment>
<comment type="caution">
    <text evidence="2">The sequence shown here is derived from an EMBL/GenBank/DDBJ whole genome shotgun (WGS) entry which is preliminary data.</text>
</comment>
<dbReference type="Gene3D" id="2.30.30.140">
    <property type="match status" value="1"/>
</dbReference>
<organism evidence="2 3">
    <name type="scientific">Candidatus Thiodubiliella endoseptemdiera</name>
    <dbReference type="NCBI Taxonomy" id="2738886"/>
    <lineage>
        <taxon>Bacteria</taxon>
        <taxon>Pseudomonadati</taxon>
        <taxon>Pseudomonadota</taxon>
        <taxon>Gammaproteobacteria</taxon>
        <taxon>Candidatus Pseudothioglobaceae</taxon>
        <taxon>Candidatus Thiodubiliella</taxon>
    </lineage>
</organism>
<reference evidence="2 3" key="1">
    <citation type="submission" date="2020-05" db="EMBL/GenBank/DDBJ databases">
        <title>Horizontal transmission and recombination maintain forever young bacterial symbiont genomes.</title>
        <authorList>
            <person name="Russell S.L."/>
            <person name="Pepper-Tunick E."/>
            <person name="Svedberg J."/>
            <person name="Byrne A."/>
            <person name="Ruelas Castillo J."/>
            <person name="Vollmers C."/>
            <person name="Beinart R.A."/>
            <person name="Corbett-Detig R."/>
        </authorList>
    </citation>
    <scope>NUCLEOTIDE SEQUENCE [LARGE SCALE GENOMIC DNA]</scope>
    <source>
        <strain evidence="2">455</strain>
    </source>
</reference>
<dbReference type="GO" id="GO:0051604">
    <property type="term" value="P:protein maturation"/>
    <property type="evidence" value="ECO:0007669"/>
    <property type="project" value="TreeGrafter"/>
</dbReference>
<dbReference type="PANTHER" id="PTHR35177">
    <property type="entry name" value="HYDROGENASE MATURATION FACTOR HYBG"/>
    <property type="match status" value="1"/>
</dbReference>
<sequence length="92" mass="9999">MCLGIPAQIKEIIDVDNQVAMVNLSGVSRAVNIACVLSDVCQAHDLINQWVLVHVGFALSVVDEEEAHKTLKILDEIGELSATVEEMNQGEK</sequence>
<accession>A0A853F0M9</accession>
<gene>
    <name evidence="2" type="ORF">H0A76_06015</name>
</gene>
<dbReference type="AlphaFoldDB" id="A0A853F0M9"/>
<dbReference type="PANTHER" id="PTHR35177:SF2">
    <property type="entry name" value="HYDROGENASE MATURATION FACTOR HYBG"/>
    <property type="match status" value="1"/>
</dbReference>
<dbReference type="InterPro" id="IPR019812">
    <property type="entry name" value="Hydgase_assmbl_chp_CS"/>
</dbReference>